<evidence type="ECO:0000313" key="2">
    <source>
        <dbReference type="Proteomes" id="UP000036958"/>
    </source>
</evidence>
<keyword evidence="2" id="KW-1185">Reference proteome</keyword>
<reference evidence="1" key="1">
    <citation type="submission" date="2015-07" db="EMBL/GenBank/DDBJ databases">
        <title>MeaNS - Measles Nucleotide Surveillance Program.</title>
        <authorList>
            <person name="Tran T."/>
            <person name="Druce J."/>
        </authorList>
    </citation>
    <scope>NUCLEOTIDE SEQUENCE</scope>
    <source>
        <strain evidence="1">SK</strain>
    </source>
</reference>
<evidence type="ECO:0000313" key="1">
    <source>
        <dbReference type="EMBL" id="KOH43352.1"/>
    </source>
</evidence>
<protein>
    <submittedName>
        <fullName evidence="1">Uncharacterized protein</fullName>
    </submittedName>
</protein>
<name>A0A0L8V575_9BACT</name>
<proteinExistence type="predicted"/>
<gene>
    <name evidence="1" type="ORF">NC99_37790</name>
</gene>
<dbReference type="AlphaFoldDB" id="A0A0L8V575"/>
<comment type="caution">
    <text evidence="1">The sequence shown here is derived from an EMBL/GenBank/DDBJ whole genome shotgun (WGS) entry which is preliminary data.</text>
</comment>
<sequence length="50" mass="5558">MPGFSPTDQKALINNALSKITKQLHPAIFVTNDYKINKKSRSTKNGILKS</sequence>
<dbReference type="STRING" id="1409788.NC99_37790"/>
<organism evidence="1 2">
    <name type="scientific">Sunxiuqinia dokdonensis</name>
    <dbReference type="NCBI Taxonomy" id="1409788"/>
    <lineage>
        <taxon>Bacteria</taxon>
        <taxon>Pseudomonadati</taxon>
        <taxon>Bacteroidota</taxon>
        <taxon>Bacteroidia</taxon>
        <taxon>Marinilabiliales</taxon>
        <taxon>Prolixibacteraceae</taxon>
        <taxon>Sunxiuqinia</taxon>
    </lineage>
</organism>
<dbReference type="Proteomes" id="UP000036958">
    <property type="component" value="Unassembled WGS sequence"/>
</dbReference>
<accession>A0A0L8V575</accession>
<dbReference type="EMBL" id="LGIA01000190">
    <property type="protein sequence ID" value="KOH43352.1"/>
    <property type="molecule type" value="Genomic_DNA"/>
</dbReference>